<accession>L0HGY9</accession>
<dbReference type="SUPFAM" id="SSF51735">
    <property type="entry name" value="NAD(P)-binding Rossmann-fold domains"/>
    <property type="match status" value="1"/>
</dbReference>
<dbReference type="KEGG" id="mfo:Metfor_1297"/>
<gene>
    <name evidence="3" type="ordered locus">Metfor_1297</name>
</gene>
<proteinExistence type="inferred from homology"/>
<dbReference type="InterPro" id="IPR003869">
    <property type="entry name" value="Polysac_CapD-like"/>
</dbReference>
<reference evidence="3 4" key="2">
    <citation type="journal article" date="2014" name="Genome Announc.">
        <title>Complete Genome Sequence of Methanoregula formicica SMSPT, a Mesophilic Hydrogenotrophic Methanogen Isolated from a Methanogenic Upflow Anaerobic Sludge Blanket Reactor.</title>
        <authorList>
            <person name="Yamamoto K."/>
            <person name="Tamaki H."/>
            <person name="Cadillo-Quiroz H."/>
            <person name="Imachi H."/>
            <person name="Kyrpides N."/>
            <person name="Woyke T."/>
            <person name="Goodwin L."/>
            <person name="Zinder S.H."/>
            <person name="Kamagata Y."/>
            <person name="Liu W.T."/>
        </authorList>
    </citation>
    <scope>NUCLEOTIDE SEQUENCE [LARGE SCALE GENOMIC DNA]</scope>
    <source>
        <strain evidence="4">DSM 22288 / NBRC 105244 / SMSP</strain>
    </source>
</reference>
<organism evidence="3 4">
    <name type="scientific">Methanoregula formicica (strain DSM 22288 / NBRC 105244 / SMSP)</name>
    <dbReference type="NCBI Taxonomy" id="593750"/>
    <lineage>
        <taxon>Archaea</taxon>
        <taxon>Methanobacteriati</taxon>
        <taxon>Methanobacteriota</taxon>
        <taxon>Stenosarchaea group</taxon>
        <taxon>Methanomicrobia</taxon>
        <taxon>Methanomicrobiales</taxon>
        <taxon>Methanoregulaceae</taxon>
        <taxon>Methanoregula</taxon>
    </lineage>
</organism>
<reference evidence="4" key="1">
    <citation type="submission" date="2011-12" db="EMBL/GenBank/DDBJ databases">
        <title>Complete sequence of Methanoregula formicicum SMSP.</title>
        <authorList>
            <person name="Lucas S."/>
            <person name="Han J."/>
            <person name="Lapidus A."/>
            <person name="Cheng J.-F."/>
            <person name="Goodwin L."/>
            <person name="Pitluck S."/>
            <person name="Peters L."/>
            <person name="Ovchinnikova G."/>
            <person name="Teshima H."/>
            <person name="Detter J.C."/>
            <person name="Han C."/>
            <person name="Tapia R."/>
            <person name="Land M."/>
            <person name="Hauser L."/>
            <person name="Kyrpides N."/>
            <person name="Ivanova N."/>
            <person name="Pagani I."/>
            <person name="Imachi H."/>
            <person name="Tamaki H."/>
            <person name="Sekiguchi Y."/>
            <person name="Kamagata Y."/>
            <person name="Cadillo-Quiroz H."/>
            <person name="Zinder S."/>
            <person name="Liu W.-T."/>
            <person name="Woyke T."/>
        </authorList>
    </citation>
    <scope>NUCLEOTIDE SEQUENCE [LARGE SCALE GENOMIC DNA]</scope>
    <source>
        <strain evidence="4">DSM 22288 / NBRC 105244 / SMSP</strain>
    </source>
</reference>
<keyword evidence="4" id="KW-1185">Reference proteome</keyword>
<dbReference type="InterPro" id="IPR036291">
    <property type="entry name" value="NAD(P)-bd_dom_sf"/>
</dbReference>
<name>L0HGY9_METFS</name>
<dbReference type="STRING" id="593750.Metfor_1297"/>
<dbReference type="EMBL" id="CP003167">
    <property type="protein sequence ID" value="AGB02339.1"/>
    <property type="molecule type" value="Genomic_DNA"/>
</dbReference>
<protein>
    <submittedName>
        <fullName evidence="3">Putative nucleoside-diphosphate sugar epimerase</fullName>
    </submittedName>
</protein>
<dbReference type="GeneID" id="14310610"/>
<evidence type="ECO:0000259" key="2">
    <source>
        <dbReference type="Pfam" id="PF02719"/>
    </source>
</evidence>
<dbReference type="PANTHER" id="PTHR43318">
    <property type="entry name" value="UDP-N-ACETYLGLUCOSAMINE 4,6-DEHYDRATASE"/>
    <property type="match status" value="1"/>
</dbReference>
<dbReference type="RefSeq" id="WP_015285302.1">
    <property type="nucleotide sequence ID" value="NC_019943.1"/>
</dbReference>
<dbReference type="PANTHER" id="PTHR43318:SF2">
    <property type="entry name" value="UDP-N-ACETYLGLUCOSAMINE 4,6-DEHYDRATASE (INVERTING)"/>
    <property type="match status" value="1"/>
</dbReference>
<dbReference type="InParanoid" id="L0HGY9"/>
<evidence type="ECO:0000313" key="3">
    <source>
        <dbReference type="EMBL" id="AGB02339.1"/>
    </source>
</evidence>
<dbReference type="InterPro" id="IPR051203">
    <property type="entry name" value="Polysaccharide_Synthase-Rel"/>
</dbReference>
<evidence type="ECO:0000313" key="4">
    <source>
        <dbReference type="Proteomes" id="UP000010824"/>
    </source>
</evidence>
<dbReference type="AlphaFoldDB" id="L0HGY9"/>
<dbReference type="OrthoDB" id="4907at2157"/>
<dbReference type="Proteomes" id="UP000010824">
    <property type="component" value="Chromosome"/>
</dbReference>
<dbReference type="eggNOG" id="arCOG01375">
    <property type="taxonomic scope" value="Archaea"/>
</dbReference>
<dbReference type="HOGENOM" id="CLU_013560_4_1_2"/>
<feature type="domain" description="Polysaccharide biosynthesis protein CapD-like" evidence="2">
    <location>
        <begin position="10"/>
        <end position="285"/>
    </location>
</feature>
<dbReference type="CDD" id="cd05237">
    <property type="entry name" value="UDP_invert_4-6DH_SDR_e"/>
    <property type="match status" value="1"/>
</dbReference>
<evidence type="ECO:0000256" key="1">
    <source>
        <dbReference type="ARBA" id="ARBA00007430"/>
    </source>
</evidence>
<dbReference type="Pfam" id="PF02719">
    <property type="entry name" value="Polysacc_synt_2"/>
    <property type="match status" value="1"/>
</dbReference>
<dbReference type="Gene3D" id="3.40.50.720">
    <property type="entry name" value="NAD(P)-binding Rossmann-like Domain"/>
    <property type="match status" value="1"/>
</dbReference>
<comment type="similarity">
    <text evidence="1">Belongs to the polysaccharide synthase family.</text>
</comment>
<sequence precursor="true">MKSFYQGKNILITGGAGSVGQALCEKLLGYGPKSVALFDINENALFHLRQKYSSQKSDKIRFLLGDIKNLDRLQYAFKGVDIVIHCASYKHVLECEYNPLDAVETNITGTTNVIQAAINQNVKKVIFTSSDKAANPSNTMGTTKLLAEKLIIAANDYGARTTVFSCCRFGNVVGTSGSVIPLFRKQILDDGLVTITEPSMTRFMITQETAIDLVLMAGVLSEGGEIFIFKMPVVRIGDLADVMISKFGNAKKVIIGKKPGEKMYEEIMTEEEMSRAVEGTEMYVILPQMRIGNYSKYTDYPPVKTMKTSAQMDPLNADQIRLLLEEARV</sequence>